<dbReference type="InterPro" id="IPR012936">
    <property type="entry name" value="Erv_C"/>
</dbReference>
<keyword evidence="4 5" id="KW-0472">Membrane</keyword>
<dbReference type="PANTHER" id="PTHR10984:SF81">
    <property type="entry name" value="ER-DERIVED VESICLES PROTEIN ERV41"/>
    <property type="match status" value="1"/>
</dbReference>
<dbReference type="PANTHER" id="PTHR10984">
    <property type="entry name" value="ENDOPLASMIC RETICULUM-GOLGI INTERMEDIATE COMPARTMENT PROTEIN"/>
    <property type="match status" value="1"/>
</dbReference>
<evidence type="ECO:0000259" key="7">
    <source>
        <dbReference type="Pfam" id="PF13850"/>
    </source>
</evidence>
<accession>A0A2V1AQD2</accession>
<evidence type="ECO:0000313" key="9">
    <source>
        <dbReference type="Proteomes" id="UP000244309"/>
    </source>
</evidence>
<dbReference type="EMBL" id="PKFO01000003">
    <property type="protein sequence ID" value="PVH19952.1"/>
    <property type="molecule type" value="Genomic_DNA"/>
</dbReference>
<keyword evidence="5" id="KW-0256">Endoplasmic reticulum</keyword>
<keyword evidence="5" id="KW-0333">Golgi apparatus</keyword>
<evidence type="ECO:0000256" key="4">
    <source>
        <dbReference type="ARBA" id="ARBA00023136"/>
    </source>
</evidence>
<dbReference type="STRING" id="45357.A0A2V1AQD2"/>
<reference evidence="8 9" key="1">
    <citation type="submission" date="2017-12" db="EMBL/GenBank/DDBJ databases">
        <title>Genome Sequence of a Multidrug-Resistant Candida haemulonii Isolate from a Patient with Chronic Leg Ulcers in Israel.</title>
        <authorList>
            <person name="Chow N.A."/>
            <person name="Gade L."/>
            <person name="Batra D."/>
            <person name="Rowe L.A."/>
            <person name="Ben-Ami R."/>
            <person name="Loparev V.N."/>
            <person name="Litvintseva A.P."/>
        </authorList>
    </citation>
    <scope>NUCLEOTIDE SEQUENCE [LARGE SCALE GENOMIC DNA]</scope>
    <source>
        <strain evidence="8 9">B11899</strain>
    </source>
</reference>
<evidence type="ECO:0000313" key="8">
    <source>
        <dbReference type="EMBL" id="PVH19952.1"/>
    </source>
</evidence>
<dbReference type="InterPro" id="IPR039542">
    <property type="entry name" value="Erv_N"/>
</dbReference>
<comment type="subcellular location">
    <subcellularLocation>
        <location evidence="5">Endoplasmic reticulum membrane</location>
        <topology evidence="5">Multi-pass membrane protein</topology>
    </subcellularLocation>
    <subcellularLocation>
        <location evidence="5">Endoplasmic reticulum-Golgi intermediate compartment membrane</location>
        <topology evidence="5">Multi-pass membrane protein</topology>
    </subcellularLocation>
    <subcellularLocation>
        <location evidence="5">Golgi apparatus membrane</location>
        <topology evidence="5">Multi-pass membrane protein</topology>
    </subcellularLocation>
    <subcellularLocation>
        <location evidence="1">Membrane</location>
    </subcellularLocation>
</comment>
<dbReference type="Pfam" id="PF07970">
    <property type="entry name" value="COPIIcoated_ERV"/>
    <property type="match status" value="1"/>
</dbReference>
<comment type="function">
    <text evidence="5">Plays a role in transport between endoplasmic reticulum and Golgi.</text>
</comment>
<dbReference type="VEuPathDB" id="FungiDB:CXQ85_001729"/>
<comment type="similarity">
    <text evidence="5">Belongs to the ERGIC family.</text>
</comment>
<dbReference type="GO" id="GO:0005789">
    <property type="term" value="C:endoplasmic reticulum membrane"/>
    <property type="evidence" value="ECO:0007669"/>
    <property type="project" value="UniProtKB-SubCell"/>
</dbReference>
<dbReference type="OrthoDB" id="5541786at2759"/>
<evidence type="ECO:0000256" key="5">
    <source>
        <dbReference type="RuleBase" id="RU369013"/>
    </source>
</evidence>
<feature type="domain" description="Endoplasmic reticulum vesicle transporter C-terminal" evidence="6">
    <location>
        <begin position="150"/>
        <end position="307"/>
    </location>
</feature>
<dbReference type="GO" id="GO:0006888">
    <property type="term" value="P:endoplasmic reticulum to Golgi vesicle-mediated transport"/>
    <property type="evidence" value="ECO:0007669"/>
    <property type="project" value="UniProtKB-UniRule"/>
</dbReference>
<keyword evidence="3 5" id="KW-1133">Transmembrane helix</keyword>
<sequence length="348" mass="39738">MDNFSSKVRVFDAFPKVSPEHSVRSSRGGLSSVFTILFGLFILWIQIGGFLGGYIDRQFSVNKKIESDLDINVDLMVAMPCDSLVTNVMDITNDNFLASEVLNFVGVDFIVPPYFNINNQNDHHKTQNLDQAMEGSLRAEYAVKGKRFNTDAPACHIFGSIPVNHVKGEFFIAPKGAMYYSKNSVPLDEFNLSHSIYEFSFGEFYPFMDNPLDFTAKKTSEKAQVYNYYAKVVPTLYEKIGLEIDTYQYSLTEIHHKSRGRGYTPPGIFFTYSFEPIKLSIREKRISFFAFVSRIATILSGLFIAAGYLYRLYERVLLVLFGKKFVDRNREKKEGGLLDHSVPQNKDY</sequence>
<dbReference type="GO" id="GO:0030134">
    <property type="term" value="C:COPII-coated ER to Golgi transport vesicle"/>
    <property type="evidence" value="ECO:0007669"/>
    <property type="project" value="TreeGrafter"/>
</dbReference>
<gene>
    <name evidence="8" type="ORF">CXQ85_001729</name>
</gene>
<keyword evidence="5" id="KW-0931">ER-Golgi transport</keyword>
<dbReference type="GO" id="GO:0000139">
    <property type="term" value="C:Golgi membrane"/>
    <property type="evidence" value="ECO:0007669"/>
    <property type="project" value="UniProtKB-SubCell"/>
</dbReference>
<dbReference type="GO" id="GO:0006890">
    <property type="term" value="P:retrograde vesicle-mediated transport, Golgi to endoplasmic reticulum"/>
    <property type="evidence" value="ECO:0007669"/>
    <property type="project" value="TreeGrafter"/>
</dbReference>
<feature type="domain" description="Endoplasmic reticulum vesicle transporter N-terminal" evidence="7">
    <location>
        <begin position="9"/>
        <end position="95"/>
    </location>
</feature>
<dbReference type="GeneID" id="37007060"/>
<protein>
    <recommendedName>
        <fullName evidence="5">Endoplasmic reticulum-Golgi intermediate compartment protein</fullName>
    </recommendedName>
</protein>
<dbReference type="GO" id="GO:0033116">
    <property type="term" value="C:endoplasmic reticulum-Golgi intermediate compartment membrane"/>
    <property type="evidence" value="ECO:0007669"/>
    <property type="project" value="UniProtKB-SubCell"/>
</dbReference>
<keyword evidence="9" id="KW-1185">Reference proteome</keyword>
<organism evidence="8 9">
    <name type="scientific">Candidozyma haemuli</name>
    <dbReference type="NCBI Taxonomy" id="45357"/>
    <lineage>
        <taxon>Eukaryota</taxon>
        <taxon>Fungi</taxon>
        <taxon>Dikarya</taxon>
        <taxon>Ascomycota</taxon>
        <taxon>Saccharomycotina</taxon>
        <taxon>Pichiomycetes</taxon>
        <taxon>Metschnikowiaceae</taxon>
        <taxon>Candidozyma</taxon>
    </lineage>
</organism>
<dbReference type="RefSeq" id="XP_025340892.1">
    <property type="nucleotide sequence ID" value="XM_025485427.1"/>
</dbReference>
<dbReference type="Proteomes" id="UP000244309">
    <property type="component" value="Unassembled WGS sequence"/>
</dbReference>
<dbReference type="AlphaFoldDB" id="A0A2V1AQD2"/>
<feature type="transmembrane region" description="Helical" evidence="5">
    <location>
        <begin position="33"/>
        <end position="55"/>
    </location>
</feature>
<evidence type="ECO:0000256" key="1">
    <source>
        <dbReference type="ARBA" id="ARBA00004370"/>
    </source>
</evidence>
<keyword evidence="5" id="KW-0813">Transport</keyword>
<proteinExistence type="inferred from homology"/>
<keyword evidence="2 5" id="KW-0812">Transmembrane</keyword>
<evidence type="ECO:0000256" key="2">
    <source>
        <dbReference type="ARBA" id="ARBA00022692"/>
    </source>
</evidence>
<evidence type="ECO:0000256" key="3">
    <source>
        <dbReference type="ARBA" id="ARBA00022989"/>
    </source>
</evidence>
<name>A0A2V1AQD2_9ASCO</name>
<comment type="caution">
    <text evidence="8">The sequence shown here is derived from an EMBL/GenBank/DDBJ whole genome shotgun (WGS) entry which is preliminary data.</text>
</comment>
<dbReference type="InterPro" id="IPR045888">
    <property type="entry name" value="Erv"/>
</dbReference>
<feature type="transmembrane region" description="Helical" evidence="5">
    <location>
        <begin position="288"/>
        <end position="310"/>
    </location>
</feature>
<evidence type="ECO:0000259" key="6">
    <source>
        <dbReference type="Pfam" id="PF07970"/>
    </source>
</evidence>
<dbReference type="Pfam" id="PF13850">
    <property type="entry name" value="ERGIC_N"/>
    <property type="match status" value="1"/>
</dbReference>